<reference evidence="1 2" key="1">
    <citation type="submission" date="2017-11" db="EMBL/GenBank/DDBJ databases">
        <title>Complete genome sequence of Streptomyces lavendulae subsp. lavendulae CCM 3239 (formerly 'Streptomyces aureofaciens CCM 3239'), the producer of the angucycline-type antibiotic auricin.</title>
        <authorList>
            <person name="Busche T."/>
            <person name="Novakova R."/>
            <person name="Al'Dilaimi A."/>
            <person name="Homerova D."/>
            <person name="Feckova L."/>
            <person name="Rezuchova B."/>
            <person name="Mingyar E."/>
            <person name="Csolleiova D."/>
            <person name="Bekeova C."/>
            <person name="Winkler A."/>
            <person name="Sevcikova B."/>
            <person name="Kalinowski J."/>
            <person name="Kormanec J."/>
            <person name="Ruckert C."/>
        </authorList>
    </citation>
    <scope>NUCLEOTIDE SEQUENCE [LARGE SCALE GENOMIC DNA]</scope>
    <source>
        <strain evidence="1 2">CCM 3239</strain>
    </source>
</reference>
<proteinExistence type="predicted"/>
<sequence length="129" mass="13352">MGGVIEFLMFGLVAAAAGLLLRRKHRQRQAAGPPAGIPCMARRPAGEGRWRPGRVHADGAGPRWEPARGPAVPLAGARAAAVRAPSVREGLSINPGSRIVACAAADGGPDVEIAVMALDLRELLDALPR</sequence>
<dbReference type="Proteomes" id="UP000231791">
    <property type="component" value="Chromosome"/>
</dbReference>
<dbReference type="EMBL" id="CP024985">
    <property type="protein sequence ID" value="ATZ26925.1"/>
    <property type="molecule type" value="Genomic_DNA"/>
</dbReference>
<dbReference type="AlphaFoldDB" id="A0A2K8PMV8"/>
<accession>A0A2K8PMV8</accession>
<protein>
    <submittedName>
        <fullName evidence="1">Uncharacterized protein</fullName>
    </submittedName>
</protein>
<evidence type="ECO:0000313" key="2">
    <source>
        <dbReference type="Proteomes" id="UP000231791"/>
    </source>
</evidence>
<gene>
    <name evidence="1" type="ORF">SLAV_25660</name>
</gene>
<organism evidence="1 2">
    <name type="scientific">Streptomyces lavendulae subsp. lavendulae</name>
    <dbReference type="NCBI Taxonomy" id="58340"/>
    <lineage>
        <taxon>Bacteria</taxon>
        <taxon>Bacillati</taxon>
        <taxon>Actinomycetota</taxon>
        <taxon>Actinomycetes</taxon>
        <taxon>Kitasatosporales</taxon>
        <taxon>Streptomycetaceae</taxon>
        <taxon>Streptomyces</taxon>
    </lineage>
</organism>
<dbReference type="KEGG" id="slx:SLAV_25660"/>
<evidence type="ECO:0000313" key="1">
    <source>
        <dbReference type="EMBL" id="ATZ26925.1"/>
    </source>
</evidence>
<name>A0A2K8PMV8_STRLA</name>
<keyword evidence="2" id="KW-1185">Reference proteome</keyword>